<keyword evidence="2" id="KW-0732">Signal</keyword>
<evidence type="ECO:0000313" key="5">
    <source>
        <dbReference type="Proteomes" id="UP000673383"/>
    </source>
</evidence>
<evidence type="ECO:0000256" key="1">
    <source>
        <dbReference type="SAM" id="MobiDB-lite"/>
    </source>
</evidence>
<dbReference type="AlphaFoldDB" id="A0A8I1YFR6"/>
<sequence length="417" mass="41041">MKRPPVISRRVLLVGFWLAGTSLAGAQVKKRGNDQGIGGTGITGSDQGIGGTGIVGVIQRFGSIYVNGERVAYAPDVPVRIDGEATSAKALRIGQLARVVAQRDAGGTLSTKRIDVTSEVTGPVEQMKPGGLTVLGQTVAWTGRESWLKVGAHVAVFGLRRTDGVVVASLVQERHDATARVAGPLERDRAGALRIGELKLAGVDAALVGQRVQAEGHLAQGVMQVSRSRADDFSDLAGANRLLIEAYVRRVGNDLQFGSGFVARDHSRFSPVADTRVVVNAQLSGPRELRVESVQSVGKFPGSSVKSPGTPGRGPGGGGSGPGHGSGPGGPGGRGAPGGGGPGGGPGGAPSGMPGGSPPGGAPAPDPLSGGPTGPGPGGFGPPGGPFGPGGGGGPFGPGGGFGGGGPPGGMGGGGRR</sequence>
<dbReference type="Pfam" id="PF18914">
    <property type="entry name" value="DUF5666"/>
    <property type="match status" value="1"/>
</dbReference>
<accession>A0A8I1YFR6</accession>
<feature type="chain" id="PRO_5034288314" description="DUF5666 domain-containing protein" evidence="2">
    <location>
        <begin position="27"/>
        <end position="417"/>
    </location>
</feature>
<protein>
    <recommendedName>
        <fullName evidence="3">DUF5666 domain-containing protein</fullName>
    </recommendedName>
</protein>
<evidence type="ECO:0000259" key="3">
    <source>
        <dbReference type="Pfam" id="PF18914"/>
    </source>
</evidence>
<organism evidence="4 5">
    <name type="scientific">Bradyrhizobium elkanii</name>
    <dbReference type="NCBI Taxonomy" id="29448"/>
    <lineage>
        <taxon>Bacteria</taxon>
        <taxon>Pseudomonadati</taxon>
        <taxon>Pseudomonadota</taxon>
        <taxon>Alphaproteobacteria</taxon>
        <taxon>Hyphomicrobiales</taxon>
        <taxon>Nitrobacteraceae</taxon>
        <taxon>Bradyrhizobium</taxon>
    </lineage>
</organism>
<proteinExistence type="predicted"/>
<dbReference type="EMBL" id="JAFICZ010000001">
    <property type="protein sequence ID" value="MBP1297885.1"/>
    <property type="molecule type" value="Genomic_DNA"/>
</dbReference>
<gene>
    <name evidence="4" type="ORF">JOH49_007638</name>
</gene>
<feature type="compositionally biased region" description="Pro residues" evidence="1">
    <location>
        <begin position="356"/>
        <end position="366"/>
    </location>
</feature>
<comment type="caution">
    <text evidence="4">The sequence shown here is derived from an EMBL/GenBank/DDBJ whole genome shotgun (WGS) entry which is preliminary data.</text>
</comment>
<dbReference type="RefSeq" id="WP_209945381.1">
    <property type="nucleotide sequence ID" value="NZ_CP126032.1"/>
</dbReference>
<dbReference type="InterPro" id="IPR043724">
    <property type="entry name" value="DUF5666"/>
</dbReference>
<evidence type="ECO:0000313" key="4">
    <source>
        <dbReference type="EMBL" id="MBP1297885.1"/>
    </source>
</evidence>
<evidence type="ECO:0000256" key="2">
    <source>
        <dbReference type="SAM" id="SignalP"/>
    </source>
</evidence>
<reference evidence="4" key="1">
    <citation type="submission" date="2021-02" db="EMBL/GenBank/DDBJ databases">
        <title>Genomic Encyclopedia of Type Strains, Phase IV (KMG-V): Genome sequencing to study the core and pangenomes of soil and plant-associated prokaryotes.</title>
        <authorList>
            <person name="Whitman W."/>
        </authorList>
    </citation>
    <scope>NUCLEOTIDE SEQUENCE</scope>
    <source>
        <strain evidence="4">USDA 406</strain>
    </source>
</reference>
<feature type="signal peptide" evidence="2">
    <location>
        <begin position="1"/>
        <end position="26"/>
    </location>
</feature>
<feature type="compositionally biased region" description="Gly residues" evidence="1">
    <location>
        <begin position="311"/>
        <end position="355"/>
    </location>
</feature>
<feature type="region of interest" description="Disordered" evidence="1">
    <location>
        <begin position="290"/>
        <end position="417"/>
    </location>
</feature>
<dbReference type="Proteomes" id="UP000673383">
    <property type="component" value="Unassembled WGS sequence"/>
</dbReference>
<name>A0A8I1YFR6_BRAEL</name>
<feature type="domain" description="DUF5666" evidence="3">
    <location>
        <begin position="121"/>
        <end position="171"/>
    </location>
</feature>
<feature type="compositionally biased region" description="Gly residues" evidence="1">
    <location>
        <begin position="371"/>
        <end position="417"/>
    </location>
</feature>